<evidence type="ECO:0000313" key="1">
    <source>
        <dbReference type="EMBL" id="GBO08839.1"/>
    </source>
</evidence>
<dbReference type="Proteomes" id="UP000499080">
    <property type="component" value="Unassembled WGS sequence"/>
</dbReference>
<protein>
    <submittedName>
        <fullName evidence="1">Uncharacterized protein</fullName>
    </submittedName>
</protein>
<keyword evidence="2" id="KW-1185">Reference proteome</keyword>
<sequence length="108" mass="12752">METVTYQWLMDIERKFFSEENIDATTVTAPEVVVASYLLNGWMWKGSNHLPSRVQRDPTLKTVPLTLFQKQKSIYKMQLYVLHSNILQVLRYLFHTVEFRGVASQHDF</sequence>
<dbReference type="EMBL" id="BGPR01034451">
    <property type="protein sequence ID" value="GBO08839.1"/>
    <property type="molecule type" value="Genomic_DNA"/>
</dbReference>
<accession>A0A4Y2U752</accession>
<gene>
    <name evidence="1" type="ORF">AVEN_189806_1</name>
</gene>
<reference evidence="1 2" key="1">
    <citation type="journal article" date="2019" name="Sci. Rep.">
        <title>Orb-weaving spider Araneus ventricosus genome elucidates the spidroin gene catalogue.</title>
        <authorList>
            <person name="Kono N."/>
            <person name="Nakamura H."/>
            <person name="Ohtoshi R."/>
            <person name="Moran D.A.P."/>
            <person name="Shinohara A."/>
            <person name="Yoshida Y."/>
            <person name="Fujiwara M."/>
            <person name="Mori M."/>
            <person name="Tomita M."/>
            <person name="Arakawa K."/>
        </authorList>
    </citation>
    <scope>NUCLEOTIDE SEQUENCE [LARGE SCALE GENOMIC DNA]</scope>
</reference>
<dbReference type="AlphaFoldDB" id="A0A4Y2U752"/>
<comment type="caution">
    <text evidence="1">The sequence shown here is derived from an EMBL/GenBank/DDBJ whole genome shotgun (WGS) entry which is preliminary data.</text>
</comment>
<proteinExistence type="predicted"/>
<organism evidence="1 2">
    <name type="scientific">Araneus ventricosus</name>
    <name type="common">Orbweaver spider</name>
    <name type="synonym">Epeira ventricosa</name>
    <dbReference type="NCBI Taxonomy" id="182803"/>
    <lineage>
        <taxon>Eukaryota</taxon>
        <taxon>Metazoa</taxon>
        <taxon>Ecdysozoa</taxon>
        <taxon>Arthropoda</taxon>
        <taxon>Chelicerata</taxon>
        <taxon>Arachnida</taxon>
        <taxon>Araneae</taxon>
        <taxon>Araneomorphae</taxon>
        <taxon>Entelegynae</taxon>
        <taxon>Araneoidea</taxon>
        <taxon>Araneidae</taxon>
        <taxon>Araneus</taxon>
    </lineage>
</organism>
<evidence type="ECO:0000313" key="2">
    <source>
        <dbReference type="Proteomes" id="UP000499080"/>
    </source>
</evidence>
<name>A0A4Y2U752_ARAVE</name>